<feature type="chain" id="PRO_5035359849" evidence="2">
    <location>
        <begin position="19"/>
        <end position="330"/>
    </location>
</feature>
<dbReference type="Proteomes" id="UP000095284">
    <property type="component" value="Unplaced"/>
</dbReference>
<dbReference type="GO" id="GO:0006508">
    <property type="term" value="P:proteolysis"/>
    <property type="evidence" value="ECO:0007669"/>
    <property type="project" value="InterPro"/>
</dbReference>
<dbReference type="InterPro" id="IPR021109">
    <property type="entry name" value="Peptidase_aspartic_dom_sf"/>
</dbReference>
<dbReference type="Pfam" id="PF00026">
    <property type="entry name" value="Asp"/>
    <property type="match status" value="1"/>
</dbReference>
<dbReference type="Proteomes" id="UP000659654">
    <property type="component" value="Unassembled WGS sequence"/>
</dbReference>
<proteinExistence type="inferred from homology"/>
<dbReference type="WBParaSite" id="BXY_0963300.1">
    <property type="protein sequence ID" value="BXY_0963300.1"/>
    <property type="gene ID" value="BXY_0963300"/>
</dbReference>
<dbReference type="InterPro" id="IPR001461">
    <property type="entry name" value="Aspartic_peptidase_A1"/>
</dbReference>
<dbReference type="PANTHER" id="PTHR47966:SF8">
    <property type="entry name" value="ASPARTIC PROTEASE 1-RELATED"/>
    <property type="match status" value="1"/>
</dbReference>
<dbReference type="GO" id="GO:0004190">
    <property type="term" value="F:aspartic-type endopeptidase activity"/>
    <property type="evidence" value="ECO:0007669"/>
    <property type="project" value="InterPro"/>
</dbReference>
<protein>
    <submittedName>
        <fullName evidence="4">(pine wood nematode) hypothetical protein</fullName>
    </submittedName>
    <submittedName>
        <fullName evidence="7">Peptidase A1 domain-containing protein</fullName>
    </submittedName>
</protein>
<gene>
    <name evidence="4" type="ORF">BXYJ_LOCUS4909</name>
</gene>
<dbReference type="PROSITE" id="PS51767">
    <property type="entry name" value="PEPTIDASE_A1"/>
    <property type="match status" value="1"/>
</dbReference>
<dbReference type="GO" id="GO:0005764">
    <property type="term" value="C:lysosome"/>
    <property type="evidence" value="ECO:0007669"/>
    <property type="project" value="TreeGrafter"/>
</dbReference>
<dbReference type="EMBL" id="CAJFCV020000002">
    <property type="protein sequence ID" value="CAG9100547.1"/>
    <property type="molecule type" value="Genomic_DNA"/>
</dbReference>
<evidence type="ECO:0000313" key="6">
    <source>
        <dbReference type="Proteomes" id="UP000659654"/>
    </source>
</evidence>
<feature type="domain" description="Peptidase A1" evidence="3">
    <location>
        <begin position="24"/>
        <end position="328"/>
    </location>
</feature>
<comment type="similarity">
    <text evidence="1">Belongs to the peptidase A1 family.</text>
</comment>
<dbReference type="Gene3D" id="2.40.70.10">
    <property type="entry name" value="Acid Proteases"/>
    <property type="match status" value="1"/>
</dbReference>
<dbReference type="SMR" id="A0A1I7S9D7"/>
<evidence type="ECO:0000313" key="4">
    <source>
        <dbReference type="EMBL" id="CAD5217186.1"/>
    </source>
</evidence>
<accession>A0A1I7S9D7</accession>
<dbReference type="Proteomes" id="UP000582659">
    <property type="component" value="Unassembled WGS sequence"/>
</dbReference>
<evidence type="ECO:0000256" key="1">
    <source>
        <dbReference type="ARBA" id="ARBA00007447"/>
    </source>
</evidence>
<dbReference type="InterPro" id="IPR033121">
    <property type="entry name" value="PEPTIDASE_A1"/>
</dbReference>
<evidence type="ECO:0000313" key="7">
    <source>
        <dbReference type="WBParaSite" id="BXY_0963300.1"/>
    </source>
</evidence>
<dbReference type="EMBL" id="CAJFDI010000002">
    <property type="protein sequence ID" value="CAD5217186.1"/>
    <property type="molecule type" value="Genomic_DNA"/>
</dbReference>
<feature type="signal peptide" evidence="2">
    <location>
        <begin position="1"/>
        <end position="18"/>
    </location>
</feature>
<evidence type="ECO:0000313" key="5">
    <source>
        <dbReference type="Proteomes" id="UP000095284"/>
    </source>
</evidence>
<reference evidence="7" key="1">
    <citation type="submission" date="2016-11" db="UniProtKB">
        <authorList>
            <consortium name="WormBaseParasite"/>
        </authorList>
    </citation>
    <scope>IDENTIFICATION</scope>
</reference>
<dbReference type="PANTHER" id="PTHR47966">
    <property type="entry name" value="BETA-SITE APP-CLEAVING ENZYME, ISOFORM A-RELATED"/>
    <property type="match status" value="1"/>
</dbReference>
<evidence type="ECO:0000259" key="3">
    <source>
        <dbReference type="PROSITE" id="PS51767"/>
    </source>
</evidence>
<evidence type="ECO:0000256" key="2">
    <source>
        <dbReference type="SAM" id="SignalP"/>
    </source>
</evidence>
<keyword evidence="6" id="KW-1185">Reference proteome</keyword>
<name>A0A1I7S9D7_BURXY</name>
<sequence length="330" mass="36760">MNLLSLVATILLVNCGDGYVDNFYLSAAFFDNINISRNLMLDISSAETFVLDANSFPNVGKNNSFDATKSITFHRTVNFSTTYSNLTNDEEFTVSGYKGDDFVDLPFRVEAEFSVATGIRGDALKSNGNDQYAGRIGFSKGKSLIREKLFEKASSKMICFFLTTLLEEQKIGFKLVTWFKLYNSTTLTVNTSAEANSENLWQVPVTSLEIGKFKSNFKAIAVLSTTLSGITVPERFLAPIVRALNGQWDAEKNYYKVDCSAKLPLTIGVAGKPVEIGFNGYVETVDFKKPECRLRIRSHKRDLFVLGLPLYVNRGACIDFATDTVALFRR</sequence>
<reference evidence="4" key="2">
    <citation type="submission" date="2020-09" db="EMBL/GenBank/DDBJ databases">
        <authorList>
            <person name="Kikuchi T."/>
        </authorList>
    </citation>
    <scope>NUCLEOTIDE SEQUENCE</scope>
    <source>
        <strain evidence="4">Ka4C1</strain>
    </source>
</reference>
<dbReference type="AlphaFoldDB" id="A0A1I7S9D7"/>
<organism evidence="5 7">
    <name type="scientific">Bursaphelenchus xylophilus</name>
    <name type="common">Pinewood nematode worm</name>
    <name type="synonym">Aphelenchoides xylophilus</name>
    <dbReference type="NCBI Taxonomy" id="6326"/>
    <lineage>
        <taxon>Eukaryota</taxon>
        <taxon>Metazoa</taxon>
        <taxon>Ecdysozoa</taxon>
        <taxon>Nematoda</taxon>
        <taxon>Chromadorea</taxon>
        <taxon>Rhabditida</taxon>
        <taxon>Tylenchina</taxon>
        <taxon>Tylenchomorpha</taxon>
        <taxon>Aphelenchoidea</taxon>
        <taxon>Aphelenchoididae</taxon>
        <taxon>Bursaphelenchus</taxon>
    </lineage>
</organism>
<dbReference type="SUPFAM" id="SSF50630">
    <property type="entry name" value="Acid proteases"/>
    <property type="match status" value="1"/>
</dbReference>
<keyword evidence="2" id="KW-0732">Signal</keyword>